<accession>A0A2V1ILU2</accession>
<sequence>MKASNNLNQLLSRVKTIFGRKATSAANSPLEAEPPTGIASVSDPRLRAAFADIEKYLTDNYGTPVAKLRYQDYTNGATLISEDSIFALSLAILTEPDGLYNLPDNVMLLVAVTSTNDTDWLTEELGKLIVFLRELGTTHRIQHLAFAFSKDKPDNPAIVKEADVTCIRLY</sequence>
<evidence type="ECO:0000313" key="2">
    <source>
        <dbReference type="Proteomes" id="UP000244905"/>
    </source>
</evidence>
<dbReference type="AlphaFoldDB" id="A0A2V1ILU2"/>
<protein>
    <submittedName>
        <fullName evidence="1">Uncharacterized protein</fullName>
    </submittedName>
</protein>
<dbReference type="Proteomes" id="UP000244905">
    <property type="component" value="Unassembled WGS sequence"/>
</dbReference>
<name>A0A2V1ILU2_9BACT</name>
<gene>
    <name evidence="1" type="ORF">C5O23_09340</name>
</gene>
<dbReference type="GeneID" id="82526542"/>
<comment type="caution">
    <text evidence="1">The sequence shown here is derived from an EMBL/GenBank/DDBJ whole genome shotgun (WGS) entry which is preliminary data.</text>
</comment>
<dbReference type="RefSeq" id="WP_107032679.1">
    <property type="nucleotide sequence ID" value="NZ_PUEC01000020.1"/>
</dbReference>
<evidence type="ECO:0000313" key="1">
    <source>
        <dbReference type="EMBL" id="PWB01559.1"/>
    </source>
</evidence>
<keyword evidence="2" id="KW-1185">Reference proteome</keyword>
<proteinExistence type="predicted"/>
<reference evidence="2" key="1">
    <citation type="submission" date="2018-02" db="EMBL/GenBank/DDBJ databases">
        <authorList>
            <person name="Clavel T."/>
            <person name="Strowig T."/>
        </authorList>
    </citation>
    <scope>NUCLEOTIDE SEQUENCE [LARGE SCALE GENOMIC DNA]</scope>
    <source>
        <strain evidence="2">DSM 103720</strain>
    </source>
</reference>
<organism evidence="1 2">
    <name type="scientific">Duncaniella muris</name>
    <dbReference type="NCBI Taxonomy" id="2094150"/>
    <lineage>
        <taxon>Bacteria</taxon>
        <taxon>Pseudomonadati</taxon>
        <taxon>Bacteroidota</taxon>
        <taxon>Bacteroidia</taxon>
        <taxon>Bacteroidales</taxon>
        <taxon>Muribaculaceae</taxon>
        <taxon>Duncaniella</taxon>
    </lineage>
</organism>
<dbReference type="EMBL" id="PUEC01000020">
    <property type="protein sequence ID" value="PWB01559.1"/>
    <property type="molecule type" value="Genomic_DNA"/>
</dbReference>